<comment type="caution">
    <text evidence="6">The sequence shown here is derived from an EMBL/GenBank/DDBJ whole genome shotgun (WGS) entry which is preliminary data.</text>
</comment>
<protein>
    <recommendedName>
        <fullName evidence="5">Protein kinase domain-containing protein</fullName>
    </recommendedName>
</protein>
<feature type="region of interest" description="Disordered" evidence="4">
    <location>
        <begin position="127"/>
        <end position="229"/>
    </location>
</feature>
<dbReference type="GO" id="GO:0030447">
    <property type="term" value="P:filamentous growth"/>
    <property type="evidence" value="ECO:0007669"/>
    <property type="project" value="UniProtKB-ARBA"/>
</dbReference>
<dbReference type="InterPro" id="IPR008271">
    <property type="entry name" value="Ser/Thr_kinase_AS"/>
</dbReference>
<dbReference type="InterPro" id="IPR000719">
    <property type="entry name" value="Prot_kinase_dom"/>
</dbReference>
<feature type="compositionally biased region" description="Low complexity" evidence="4">
    <location>
        <begin position="88"/>
        <end position="100"/>
    </location>
</feature>
<dbReference type="SUPFAM" id="SSF56112">
    <property type="entry name" value="Protein kinase-like (PK-like)"/>
    <property type="match status" value="1"/>
</dbReference>
<dbReference type="PROSITE" id="PS00108">
    <property type="entry name" value="PROTEIN_KINASE_ST"/>
    <property type="match status" value="1"/>
</dbReference>
<dbReference type="InterPro" id="IPR011009">
    <property type="entry name" value="Kinase-like_dom_sf"/>
</dbReference>
<dbReference type="PANTHER" id="PTHR24346:SF51">
    <property type="entry name" value="PAS DOMAIN-CONTAINING SERINE_THREONINE-PROTEIN KINASE"/>
    <property type="match status" value="1"/>
</dbReference>
<evidence type="ECO:0000313" key="6">
    <source>
        <dbReference type="EMBL" id="KAH3664599.1"/>
    </source>
</evidence>
<reference evidence="6" key="2">
    <citation type="submission" date="2021-01" db="EMBL/GenBank/DDBJ databases">
        <authorList>
            <person name="Schikora-Tamarit M.A."/>
        </authorList>
    </citation>
    <scope>NUCLEOTIDE SEQUENCE</scope>
    <source>
        <strain evidence="6">NCAIM Y.01608</strain>
    </source>
</reference>
<dbReference type="GO" id="GO:0005829">
    <property type="term" value="C:cytosol"/>
    <property type="evidence" value="ECO:0007669"/>
    <property type="project" value="TreeGrafter"/>
</dbReference>
<keyword evidence="2 3" id="KW-0067">ATP-binding</keyword>
<dbReference type="AlphaFoldDB" id="A0A9P8P3Z3"/>
<dbReference type="PROSITE" id="PS50011">
    <property type="entry name" value="PROTEIN_KINASE_DOM"/>
    <property type="match status" value="1"/>
</dbReference>
<feature type="region of interest" description="Disordered" evidence="4">
    <location>
        <begin position="323"/>
        <end position="353"/>
    </location>
</feature>
<evidence type="ECO:0000259" key="5">
    <source>
        <dbReference type="PROSITE" id="PS50011"/>
    </source>
</evidence>
<keyword evidence="7" id="KW-1185">Reference proteome</keyword>
<dbReference type="PANTHER" id="PTHR24346">
    <property type="entry name" value="MAP/MICROTUBULE AFFINITY-REGULATING KINASE"/>
    <property type="match status" value="1"/>
</dbReference>
<feature type="compositionally biased region" description="Basic and acidic residues" evidence="4">
    <location>
        <begin position="65"/>
        <end position="75"/>
    </location>
</feature>
<dbReference type="Proteomes" id="UP000788993">
    <property type="component" value="Unassembled WGS sequence"/>
</dbReference>
<feature type="region of interest" description="Disordered" evidence="4">
    <location>
        <begin position="59"/>
        <end position="109"/>
    </location>
</feature>
<evidence type="ECO:0000256" key="4">
    <source>
        <dbReference type="SAM" id="MobiDB-lite"/>
    </source>
</evidence>
<feature type="domain" description="Protein kinase" evidence="5">
    <location>
        <begin position="400"/>
        <end position="695"/>
    </location>
</feature>
<dbReference type="GO" id="GO:0004674">
    <property type="term" value="F:protein serine/threonine kinase activity"/>
    <property type="evidence" value="ECO:0007669"/>
    <property type="project" value="TreeGrafter"/>
</dbReference>
<dbReference type="PROSITE" id="PS00107">
    <property type="entry name" value="PROTEIN_KINASE_ATP"/>
    <property type="match status" value="1"/>
</dbReference>
<sequence length="860" mass="96007">MPLFRKQGVPSESPKAQPSVMINQDDSDFSLYQTMSNSSVADFPHGLPGRSRSSTVTRFKNLFNPHEHQASRMDRAAGSGSQTRKAASPPKSTGSSNSSPKLESAAEHKVISNAELVDSLSKLKMMPPVAENDLDSVIESSEKPGRPPASIPPSGSNASSSSSVVSQAPARGRSGKFMSKFLGNNLSEESLSPPLSRSNSNNSRQRSSSVSVANSESTQHPYNPLKHTSSASYSQIHLNSQREHLMRLKNGRLKIAPDGSVHEHDYLKYRTPISKNTKSWWGWTKKREVEDDEFVSIENSISLLPDSYSLQLMELKSDPKNYRWNYDDSDTDSDSDDDSEEEEDDDFDDEADDQLIEPIIGKDQLALMNLMMEKIEKPEKFKEKLQHSKSKKMTLSSKYGHIGGVVGRGSFGTVCISALQNANNKKKKSLFAIKQLKQRPGESLHHFGNRVTSEFMISSSLTHQAVINVYDLMVDPVTMTYSQVMEFMPCGDLFTLIAMTNGLEVVECDCFFKQILNAITYLHSVGISHNDLKVENLLLTRKGQLKIIDFGTSAVFKTAWEDKVQFCKGACGSERYVSPEQFVPDKSYDPRLADIWSLGIIYLVMLYGTYVWEIAKRSDESYEHFLETRAIYDYTTKSKSANKQFRLVRKGTFNQIESISKGPCASSRRYVLYNILNPDPKYRMRSYQIWQSEWVKSIHVCEAGRGFLSQEDYIDMAALGGKEFDVSTVILDLVILSLSSVLLSVQWSETPLLGDDDLLLTWELVSGSSQTFNDNVLVGILGSDRKQNLSDIHTGSQSMWLTPGTSHTLLQSIGTGTRQHLVDSQNVVRVDSHSHVERVSSRHLGDVFVGANSGSFQGLR</sequence>
<feature type="compositionally biased region" description="Low complexity" evidence="4">
    <location>
        <begin position="184"/>
        <end position="217"/>
    </location>
</feature>
<keyword evidence="1 3" id="KW-0547">Nucleotide-binding</keyword>
<feature type="region of interest" description="Disordered" evidence="4">
    <location>
        <begin position="1"/>
        <end position="23"/>
    </location>
</feature>
<organism evidence="6 7">
    <name type="scientific">Ogataea polymorpha</name>
    <dbReference type="NCBI Taxonomy" id="460523"/>
    <lineage>
        <taxon>Eukaryota</taxon>
        <taxon>Fungi</taxon>
        <taxon>Dikarya</taxon>
        <taxon>Ascomycota</taxon>
        <taxon>Saccharomycotina</taxon>
        <taxon>Pichiomycetes</taxon>
        <taxon>Pichiales</taxon>
        <taxon>Pichiaceae</taxon>
        <taxon>Ogataea</taxon>
    </lineage>
</organism>
<name>A0A9P8P3Z3_9ASCO</name>
<proteinExistence type="predicted"/>
<dbReference type="GO" id="GO:0035556">
    <property type="term" value="P:intracellular signal transduction"/>
    <property type="evidence" value="ECO:0007669"/>
    <property type="project" value="TreeGrafter"/>
</dbReference>
<feature type="compositionally biased region" description="Polar residues" evidence="4">
    <location>
        <begin position="14"/>
        <end position="23"/>
    </location>
</feature>
<dbReference type="GO" id="GO:0045719">
    <property type="term" value="P:negative regulation of glycogen biosynthetic process"/>
    <property type="evidence" value="ECO:0007669"/>
    <property type="project" value="TreeGrafter"/>
</dbReference>
<feature type="binding site" evidence="3">
    <location>
        <position position="434"/>
    </location>
    <ligand>
        <name>ATP</name>
        <dbReference type="ChEBI" id="CHEBI:30616"/>
    </ligand>
</feature>
<evidence type="ECO:0000256" key="2">
    <source>
        <dbReference type="ARBA" id="ARBA00022840"/>
    </source>
</evidence>
<feature type="compositionally biased region" description="Acidic residues" evidence="4">
    <location>
        <begin position="327"/>
        <end position="353"/>
    </location>
</feature>
<accession>A0A9P8P3Z3</accession>
<dbReference type="Pfam" id="PF00069">
    <property type="entry name" value="Pkinase"/>
    <property type="match status" value="1"/>
</dbReference>
<dbReference type="InterPro" id="IPR017441">
    <property type="entry name" value="Protein_kinase_ATP_BS"/>
</dbReference>
<evidence type="ECO:0000256" key="1">
    <source>
        <dbReference type="ARBA" id="ARBA00022741"/>
    </source>
</evidence>
<evidence type="ECO:0000313" key="7">
    <source>
        <dbReference type="Proteomes" id="UP000788993"/>
    </source>
</evidence>
<dbReference type="SMART" id="SM00220">
    <property type="entry name" value="S_TKc"/>
    <property type="match status" value="1"/>
</dbReference>
<evidence type="ECO:0000256" key="3">
    <source>
        <dbReference type="PROSITE-ProRule" id="PRU10141"/>
    </source>
</evidence>
<dbReference type="GO" id="GO:0005634">
    <property type="term" value="C:nucleus"/>
    <property type="evidence" value="ECO:0007669"/>
    <property type="project" value="TreeGrafter"/>
</dbReference>
<dbReference type="Gene3D" id="1.10.510.10">
    <property type="entry name" value="Transferase(Phosphotransferase) domain 1"/>
    <property type="match status" value="1"/>
</dbReference>
<dbReference type="GO" id="GO:0005524">
    <property type="term" value="F:ATP binding"/>
    <property type="evidence" value="ECO:0007669"/>
    <property type="project" value="UniProtKB-UniRule"/>
</dbReference>
<reference evidence="6" key="1">
    <citation type="journal article" date="2021" name="Open Biol.">
        <title>Shared evolutionary footprints suggest mitochondrial oxidative damage underlies multiple complex I losses in fungi.</title>
        <authorList>
            <person name="Schikora-Tamarit M.A."/>
            <person name="Marcet-Houben M."/>
            <person name="Nosek J."/>
            <person name="Gabaldon T."/>
        </authorList>
    </citation>
    <scope>NUCLEOTIDE SEQUENCE</scope>
    <source>
        <strain evidence="6">NCAIM Y.01608</strain>
    </source>
</reference>
<feature type="compositionally biased region" description="Polar residues" evidence="4">
    <location>
        <begin position="218"/>
        <end position="229"/>
    </location>
</feature>
<feature type="compositionally biased region" description="Low complexity" evidence="4">
    <location>
        <begin position="152"/>
        <end position="170"/>
    </location>
</feature>
<dbReference type="EMBL" id="JAEUBD010001178">
    <property type="protein sequence ID" value="KAH3664599.1"/>
    <property type="molecule type" value="Genomic_DNA"/>
</dbReference>
<gene>
    <name evidence="6" type="ORF">OGATHE_003414</name>
</gene>